<comment type="caution">
    <text evidence="1">The sequence shown here is derived from an EMBL/GenBank/DDBJ whole genome shotgun (WGS) entry which is preliminary data.</text>
</comment>
<feature type="non-terminal residue" evidence="1">
    <location>
        <position position="1"/>
    </location>
</feature>
<gene>
    <name evidence="1" type="ORF">S01H1_40020</name>
</gene>
<sequence>LAVKQLIEEWCSGYYNKKTALTLAKDRLNILRAL</sequence>
<dbReference type="AlphaFoldDB" id="X0UAW1"/>
<proteinExistence type="predicted"/>
<name>X0UAW1_9ZZZZ</name>
<reference evidence="1" key="1">
    <citation type="journal article" date="2014" name="Front. Microbiol.">
        <title>High frequency of phylogenetically diverse reductive dehalogenase-homologous genes in deep subseafloor sedimentary metagenomes.</title>
        <authorList>
            <person name="Kawai M."/>
            <person name="Futagami T."/>
            <person name="Toyoda A."/>
            <person name="Takaki Y."/>
            <person name="Nishi S."/>
            <person name="Hori S."/>
            <person name="Arai W."/>
            <person name="Tsubouchi T."/>
            <person name="Morono Y."/>
            <person name="Uchiyama I."/>
            <person name="Ito T."/>
            <person name="Fujiyama A."/>
            <person name="Inagaki F."/>
            <person name="Takami H."/>
        </authorList>
    </citation>
    <scope>NUCLEOTIDE SEQUENCE</scope>
    <source>
        <strain evidence="1">Expedition CK06-06</strain>
    </source>
</reference>
<organism evidence="1">
    <name type="scientific">marine sediment metagenome</name>
    <dbReference type="NCBI Taxonomy" id="412755"/>
    <lineage>
        <taxon>unclassified sequences</taxon>
        <taxon>metagenomes</taxon>
        <taxon>ecological metagenomes</taxon>
    </lineage>
</organism>
<protein>
    <submittedName>
        <fullName evidence="1">Uncharacterized protein</fullName>
    </submittedName>
</protein>
<evidence type="ECO:0000313" key="1">
    <source>
        <dbReference type="EMBL" id="GAG02710.1"/>
    </source>
</evidence>
<dbReference type="EMBL" id="BARS01025313">
    <property type="protein sequence ID" value="GAG02710.1"/>
    <property type="molecule type" value="Genomic_DNA"/>
</dbReference>
<accession>X0UAW1</accession>